<protein>
    <submittedName>
        <fullName evidence="6">4Fe-4S dicluster domain-containing protein</fullName>
    </submittedName>
</protein>
<evidence type="ECO:0000256" key="2">
    <source>
        <dbReference type="ARBA" id="ARBA00022723"/>
    </source>
</evidence>
<comment type="caution">
    <text evidence="6">The sequence shown here is derived from an EMBL/GenBank/DDBJ whole genome shotgun (WGS) entry which is preliminary data.</text>
</comment>
<dbReference type="RefSeq" id="WP_187997041.1">
    <property type="nucleotide sequence ID" value="NZ_JACEXG010000006.1"/>
</dbReference>
<dbReference type="InterPro" id="IPR050572">
    <property type="entry name" value="Fe-S_Ferredoxin"/>
</dbReference>
<dbReference type="Pfam" id="PF12838">
    <property type="entry name" value="Fer4_7"/>
    <property type="match status" value="1"/>
</dbReference>
<dbReference type="PANTHER" id="PTHR43687">
    <property type="entry name" value="ADENYLYLSULFATE REDUCTASE, BETA SUBUNIT"/>
    <property type="match status" value="1"/>
</dbReference>
<dbReference type="PROSITE" id="PS00198">
    <property type="entry name" value="4FE4S_FER_1"/>
    <property type="match status" value="2"/>
</dbReference>
<evidence type="ECO:0000256" key="3">
    <source>
        <dbReference type="ARBA" id="ARBA00023004"/>
    </source>
</evidence>
<dbReference type="InterPro" id="IPR017896">
    <property type="entry name" value="4Fe4S_Fe-S-bd"/>
</dbReference>
<dbReference type="InterPro" id="IPR017900">
    <property type="entry name" value="4Fe4S_Fe_S_CS"/>
</dbReference>
<keyword evidence="4" id="KW-0411">Iron-sulfur</keyword>
<name>A0ABS2TH45_9ACTO</name>
<keyword evidence="1" id="KW-0004">4Fe-4S</keyword>
<keyword evidence="3" id="KW-0408">Iron</keyword>
<dbReference type="Proteomes" id="UP000705983">
    <property type="component" value="Unassembled WGS sequence"/>
</dbReference>
<evidence type="ECO:0000313" key="6">
    <source>
        <dbReference type="EMBL" id="MBM9433966.1"/>
    </source>
</evidence>
<dbReference type="PROSITE" id="PS51379">
    <property type="entry name" value="4FE4S_FER_2"/>
    <property type="match status" value="2"/>
</dbReference>
<evidence type="ECO:0000256" key="1">
    <source>
        <dbReference type="ARBA" id="ARBA00022485"/>
    </source>
</evidence>
<organism evidence="6 7">
    <name type="scientific">Flaviflexus equikiangi</name>
    <dbReference type="NCBI Taxonomy" id="2758573"/>
    <lineage>
        <taxon>Bacteria</taxon>
        <taxon>Bacillati</taxon>
        <taxon>Actinomycetota</taxon>
        <taxon>Actinomycetes</taxon>
        <taxon>Actinomycetales</taxon>
        <taxon>Actinomycetaceae</taxon>
        <taxon>Flaviflexus</taxon>
    </lineage>
</organism>
<dbReference type="SUPFAM" id="SSF54862">
    <property type="entry name" value="4Fe-4S ferredoxins"/>
    <property type="match status" value="1"/>
</dbReference>
<feature type="domain" description="4Fe-4S ferredoxin-type" evidence="5">
    <location>
        <begin position="195"/>
        <end position="224"/>
    </location>
</feature>
<keyword evidence="2" id="KW-0479">Metal-binding</keyword>
<proteinExistence type="predicted"/>
<evidence type="ECO:0000256" key="4">
    <source>
        <dbReference type="ARBA" id="ARBA00023014"/>
    </source>
</evidence>
<dbReference type="EMBL" id="JAFFJS010000006">
    <property type="protein sequence ID" value="MBM9433966.1"/>
    <property type="molecule type" value="Genomic_DNA"/>
</dbReference>
<gene>
    <name evidence="6" type="ORF">JVW63_09700</name>
</gene>
<dbReference type="Gene3D" id="3.30.70.3270">
    <property type="match status" value="1"/>
</dbReference>
<reference evidence="7" key="1">
    <citation type="submission" date="2021-02" db="EMBL/GenBank/DDBJ databases">
        <title>Leucobacter sp. CX169.</title>
        <authorList>
            <person name="Cheng Y."/>
        </authorList>
    </citation>
    <scope>NUCLEOTIDE SEQUENCE [LARGE SCALE GENOMIC DNA]</scope>
    <source>
        <strain evidence="7">JY899</strain>
    </source>
</reference>
<sequence length="290" mass="30927">MTTLRLLHSWLRANEPGPIALIDQGVEPLVAEKTIPAIMLAGPLAEVPTHEILESLELGATIIYLHGDPGPLTGLMATLAAASIDRVRLGVGAVKPRESFGSDDVPHSRRDLFGLGRSEKPLPDEGMLAPDRERLALKQLLRAEGVDSAALADIPGPGLLLHVSGCTACGVCVKTCPTDALELSHLETGPDRRITTLAMDDGKCVGCGDCIELCPADAFSNDGTLSWQTRLGGRSRRPLETVPTVRCERCKTFFPLRQGGTLCTTCAATRDNPFGVRWPEGVPKPPGARF</sequence>
<evidence type="ECO:0000313" key="7">
    <source>
        <dbReference type="Proteomes" id="UP000705983"/>
    </source>
</evidence>
<keyword evidence="7" id="KW-1185">Reference proteome</keyword>
<accession>A0ABS2TH45</accession>
<evidence type="ECO:0000259" key="5">
    <source>
        <dbReference type="PROSITE" id="PS51379"/>
    </source>
</evidence>
<dbReference type="PANTHER" id="PTHR43687:SF1">
    <property type="entry name" value="FERREDOXIN III"/>
    <property type="match status" value="1"/>
</dbReference>
<feature type="domain" description="4Fe-4S ferredoxin-type" evidence="5">
    <location>
        <begin position="157"/>
        <end position="186"/>
    </location>
</feature>